<dbReference type="SUPFAM" id="SSF49899">
    <property type="entry name" value="Concanavalin A-like lectins/glucanases"/>
    <property type="match status" value="1"/>
</dbReference>
<evidence type="ECO:0000313" key="3">
    <source>
        <dbReference type="EMBL" id="CAH1439279.1"/>
    </source>
</evidence>
<organism evidence="3 4">
    <name type="scientific">Lactuca virosa</name>
    <dbReference type="NCBI Taxonomy" id="75947"/>
    <lineage>
        <taxon>Eukaryota</taxon>
        <taxon>Viridiplantae</taxon>
        <taxon>Streptophyta</taxon>
        <taxon>Embryophyta</taxon>
        <taxon>Tracheophyta</taxon>
        <taxon>Spermatophyta</taxon>
        <taxon>Magnoliopsida</taxon>
        <taxon>eudicotyledons</taxon>
        <taxon>Gunneridae</taxon>
        <taxon>Pentapetalae</taxon>
        <taxon>asterids</taxon>
        <taxon>campanulids</taxon>
        <taxon>Asterales</taxon>
        <taxon>Asteraceae</taxon>
        <taxon>Cichorioideae</taxon>
        <taxon>Cichorieae</taxon>
        <taxon>Lactucinae</taxon>
        <taxon>Lactuca</taxon>
    </lineage>
</organism>
<dbReference type="Pfam" id="PF00722">
    <property type="entry name" value="Glyco_hydro_16"/>
    <property type="match status" value="1"/>
</dbReference>
<keyword evidence="4" id="KW-1185">Reference proteome</keyword>
<comment type="caution">
    <text evidence="3">The sequence shown here is derived from an EMBL/GenBank/DDBJ whole genome shotgun (WGS) entry which is preliminary data.</text>
</comment>
<dbReference type="AlphaFoldDB" id="A0AAU9NN26"/>
<dbReference type="GO" id="GO:0005975">
    <property type="term" value="P:carbohydrate metabolic process"/>
    <property type="evidence" value="ECO:0007669"/>
    <property type="project" value="InterPro"/>
</dbReference>
<dbReference type="Proteomes" id="UP001157418">
    <property type="component" value="Unassembled WGS sequence"/>
</dbReference>
<sequence>MIYQNHRRFPRQSPQGCNPPPSSSIVNTGASIISTDYYNYGFFGAKIKSPTKYTAGIVFAFYVISASGAVKHEDVVDQVKKMFTKLSANPMTTPQLVEKEPAIFTGSEIWKKLW</sequence>
<dbReference type="Gene3D" id="2.60.120.200">
    <property type="match status" value="1"/>
</dbReference>
<feature type="region of interest" description="Disordered" evidence="1">
    <location>
        <begin position="1"/>
        <end position="23"/>
    </location>
</feature>
<dbReference type="InterPro" id="IPR000757">
    <property type="entry name" value="Beta-glucanase-like"/>
</dbReference>
<evidence type="ECO:0000256" key="1">
    <source>
        <dbReference type="SAM" id="MobiDB-lite"/>
    </source>
</evidence>
<evidence type="ECO:0000313" key="4">
    <source>
        <dbReference type="Proteomes" id="UP001157418"/>
    </source>
</evidence>
<evidence type="ECO:0000259" key="2">
    <source>
        <dbReference type="Pfam" id="PF00722"/>
    </source>
</evidence>
<dbReference type="GO" id="GO:0004553">
    <property type="term" value="F:hydrolase activity, hydrolyzing O-glycosyl compounds"/>
    <property type="evidence" value="ECO:0007669"/>
    <property type="project" value="InterPro"/>
</dbReference>
<name>A0AAU9NN26_9ASTR</name>
<dbReference type="InterPro" id="IPR013320">
    <property type="entry name" value="ConA-like_dom_sf"/>
</dbReference>
<protein>
    <recommendedName>
        <fullName evidence="2">GH16 domain-containing protein</fullName>
    </recommendedName>
</protein>
<gene>
    <name evidence="3" type="ORF">LVIROSA_LOCUS25487</name>
</gene>
<accession>A0AAU9NN26</accession>
<proteinExistence type="predicted"/>
<reference evidence="3 4" key="1">
    <citation type="submission" date="2022-01" db="EMBL/GenBank/DDBJ databases">
        <authorList>
            <person name="Xiong W."/>
            <person name="Schranz E."/>
        </authorList>
    </citation>
    <scope>NUCLEOTIDE SEQUENCE [LARGE SCALE GENOMIC DNA]</scope>
</reference>
<feature type="compositionally biased region" description="Basic residues" evidence="1">
    <location>
        <begin position="1"/>
        <end position="10"/>
    </location>
</feature>
<feature type="domain" description="GH16" evidence="2">
    <location>
        <begin position="27"/>
        <end position="74"/>
    </location>
</feature>
<dbReference type="EMBL" id="CAKMRJ010004644">
    <property type="protein sequence ID" value="CAH1439279.1"/>
    <property type="molecule type" value="Genomic_DNA"/>
</dbReference>